<proteinExistence type="predicted"/>
<feature type="region of interest" description="Disordered" evidence="1">
    <location>
        <begin position="127"/>
        <end position="174"/>
    </location>
</feature>
<gene>
    <name evidence="3" type="ORF">QF092_16570</name>
</gene>
<keyword evidence="4" id="KW-1185">Reference proteome</keyword>
<organism evidence="3 4">
    <name type="scientific">Fuscovulum ytuae</name>
    <dbReference type="NCBI Taxonomy" id="3042299"/>
    <lineage>
        <taxon>Bacteria</taxon>
        <taxon>Pseudomonadati</taxon>
        <taxon>Pseudomonadota</taxon>
        <taxon>Alphaproteobacteria</taxon>
        <taxon>Rhodobacterales</taxon>
        <taxon>Paracoccaceae</taxon>
        <taxon>Fuscovulum</taxon>
    </lineage>
</organism>
<dbReference type="RefSeq" id="WP_281465606.1">
    <property type="nucleotide sequence ID" value="NZ_CP124535.1"/>
</dbReference>
<dbReference type="EMBL" id="CP124535">
    <property type="protein sequence ID" value="WGV15844.1"/>
    <property type="molecule type" value="Genomic_DNA"/>
</dbReference>
<accession>A0ABY8Q592</accession>
<evidence type="ECO:0000313" key="4">
    <source>
        <dbReference type="Proteomes" id="UP001230978"/>
    </source>
</evidence>
<feature type="compositionally biased region" description="Low complexity" evidence="1">
    <location>
        <begin position="135"/>
        <end position="154"/>
    </location>
</feature>
<dbReference type="Proteomes" id="UP001230978">
    <property type="component" value="Chromosome"/>
</dbReference>
<evidence type="ECO:0000256" key="2">
    <source>
        <dbReference type="SAM" id="SignalP"/>
    </source>
</evidence>
<feature type="signal peptide" evidence="2">
    <location>
        <begin position="1"/>
        <end position="30"/>
    </location>
</feature>
<keyword evidence="2" id="KW-0732">Signal</keyword>
<name>A0ABY8Q592_9RHOB</name>
<evidence type="ECO:0000256" key="1">
    <source>
        <dbReference type="SAM" id="MobiDB-lite"/>
    </source>
</evidence>
<sequence>MGLAKTIGSRSVLAGAFGAGLLCMAQSAGADGIEDMLLPGSVVPVQLAGEGRVLTEDEAQRMLESEGFAVVETKRTLLGRIRIVAEGPQGQREIVLHAGDGRVMRDLFIEADRPAAVIRPAEPIAAEAPPKDLASDVVVPPDPATAVGTDAPAAAPIPPESSPTDPQDVSGAAP</sequence>
<feature type="chain" id="PRO_5046408766" evidence="2">
    <location>
        <begin position="31"/>
        <end position="174"/>
    </location>
</feature>
<protein>
    <submittedName>
        <fullName evidence="3">Uncharacterized protein</fullName>
    </submittedName>
</protein>
<evidence type="ECO:0000313" key="3">
    <source>
        <dbReference type="EMBL" id="WGV15844.1"/>
    </source>
</evidence>
<reference evidence="3 4" key="1">
    <citation type="submission" date="2023-04" db="EMBL/GenBank/DDBJ databases">
        <title>YMD61, complete Genome.</title>
        <authorList>
            <person name="Zhang J."/>
        </authorList>
    </citation>
    <scope>NUCLEOTIDE SEQUENCE [LARGE SCALE GENOMIC DNA]</scope>
    <source>
        <strain evidence="3 4">YMD61</strain>
    </source>
</reference>